<comment type="subcellular location">
    <subcellularLocation>
        <location evidence="2">Nucleus</location>
    </subcellularLocation>
</comment>
<dbReference type="AlphaFoldDB" id="A0AAE1H9C6"/>
<keyword evidence="6" id="KW-0378">Hydrolase</keyword>
<evidence type="ECO:0000256" key="7">
    <source>
        <dbReference type="ARBA" id="ARBA00023242"/>
    </source>
</evidence>
<proteinExistence type="inferred from homology"/>
<dbReference type="InterPro" id="IPR027806">
    <property type="entry name" value="HARBI1_dom"/>
</dbReference>
<evidence type="ECO:0000256" key="1">
    <source>
        <dbReference type="ARBA" id="ARBA00001968"/>
    </source>
</evidence>
<evidence type="ECO:0000313" key="9">
    <source>
        <dbReference type="EMBL" id="KAK3916591.1"/>
    </source>
</evidence>
<keyword evidence="4" id="KW-0540">Nuclease</keyword>
<evidence type="ECO:0000256" key="2">
    <source>
        <dbReference type="ARBA" id="ARBA00004123"/>
    </source>
</evidence>
<comment type="caution">
    <text evidence="9">The sequence shown here is derived from an EMBL/GenBank/DDBJ whole genome shotgun (WGS) entry which is preliminary data.</text>
</comment>
<comment type="similarity">
    <text evidence="3">Belongs to the HARBI1 family.</text>
</comment>
<evidence type="ECO:0000256" key="5">
    <source>
        <dbReference type="ARBA" id="ARBA00022723"/>
    </source>
</evidence>
<gene>
    <name evidence="9" type="ORF">KUF71_025705</name>
</gene>
<feature type="domain" description="DDE Tnp4" evidence="8">
    <location>
        <begin position="166"/>
        <end position="322"/>
    </location>
</feature>
<name>A0AAE1H9C6_9NEOP</name>
<evidence type="ECO:0000256" key="6">
    <source>
        <dbReference type="ARBA" id="ARBA00022801"/>
    </source>
</evidence>
<dbReference type="Pfam" id="PF13359">
    <property type="entry name" value="DDE_Tnp_4"/>
    <property type="match status" value="1"/>
</dbReference>
<dbReference type="GO" id="GO:0046872">
    <property type="term" value="F:metal ion binding"/>
    <property type="evidence" value="ECO:0007669"/>
    <property type="project" value="UniProtKB-KW"/>
</dbReference>
<protein>
    <submittedName>
        <fullName evidence="9">Nuclease</fullName>
    </submittedName>
</protein>
<sequence length="379" mass="44168">MAEFDYFEGRPQDARLEHRRRVNAQIHERFRIRDRNNPLSMSITEFVRLYRMPQDSFVQLCNIIRPHMPQHTSPHQTPLIRKVLVTLSFLGCGTYQRMIGRSIDCSLSQTSVSRYIKEVISALNHPAILTEFIRFPLTHEERLPIILRQVFSKNEQMGMPRVLGFIDCFLKQLTNLPNNVEKQAFYSRKGYTALNCQIICDADLQILNIDARFPGSCNDRYIWNASAAKQVVQQAYWEDRCWLLGDSGYFTEPWLHIPLPHAPAGTPEYYYTRLHCFCRNTVERCVGVLKSRWRVLSSDRTIHYRDAEYAGRIINACSVLHNFCVRQRLPHFPPLQQNFADEPAHLDEALGPGELAQLGIAEMNNLIEYVNQHRVNYNV</sequence>
<dbReference type="InterPro" id="IPR045249">
    <property type="entry name" value="HARBI1-like"/>
</dbReference>
<evidence type="ECO:0000256" key="3">
    <source>
        <dbReference type="ARBA" id="ARBA00006958"/>
    </source>
</evidence>
<accession>A0AAE1H9C6</accession>
<dbReference type="PANTHER" id="PTHR22930">
    <property type="match status" value="1"/>
</dbReference>
<evidence type="ECO:0000256" key="4">
    <source>
        <dbReference type="ARBA" id="ARBA00022722"/>
    </source>
</evidence>
<evidence type="ECO:0000313" key="10">
    <source>
        <dbReference type="Proteomes" id="UP001219518"/>
    </source>
</evidence>
<dbReference type="GO" id="GO:0004518">
    <property type="term" value="F:nuclease activity"/>
    <property type="evidence" value="ECO:0007669"/>
    <property type="project" value="UniProtKB-KW"/>
</dbReference>
<keyword evidence="10" id="KW-1185">Reference proteome</keyword>
<dbReference type="PANTHER" id="PTHR22930:SF289">
    <property type="entry name" value="DDE TNP4 DOMAIN-CONTAINING PROTEIN-RELATED"/>
    <property type="match status" value="1"/>
</dbReference>
<dbReference type="GO" id="GO:0005634">
    <property type="term" value="C:nucleus"/>
    <property type="evidence" value="ECO:0007669"/>
    <property type="project" value="UniProtKB-SubCell"/>
</dbReference>
<reference evidence="9" key="1">
    <citation type="submission" date="2021-07" db="EMBL/GenBank/DDBJ databases">
        <authorList>
            <person name="Catto M.A."/>
            <person name="Jacobson A."/>
            <person name="Kennedy G."/>
            <person name="Labadie P."/>
            <person name="Hunt B.G."/>
            <person name="Srinivasan R."/>
        </authorList>
    </citation>
    <scope>NUCLEOTIDE SEQUENCE</scope>
    <source>
        <strain evidence="9">PL_HMW_Pooled</strain>
        <tissue evidence="9">Head</tissue>
    </source>
</reference>
<organism evidence="9 10">
    <name type="scientific">Frankliniella fusca</name>
    <dbReference type="NCBI Taxonomy" id="407009"/>
    <lineage>
        <taxon>Eukaryota</taxon>
        <taxon>Metazoa</taxon>
        <taxon>Ecdysozoa</taxon>
        <taxon>Arthropoda</taxon>
        <taxon>Hexapoda</taxon>
        <taxon>Insecta</taxon>
        <taxon>Pterygota</taxon>
        <taxon>Neoptera</taxon>
        <taxon>Paraneoptera</taxon>
        <taxon>Thysanoptera</taxon>
        <taxon>Terebrantia</taxon>
        <taxon>Thripoidea</taxon>
        <taxon>Thripidae</taxon>
        <taxon>Frankliniella</taxon>
    </lineage>
</organism>
<keyword evidence="7" id="KW-0539">Nucleus</keyword>
<dbReference type="GO" id="GO:0016787">
    <property type="term" value="F:hydrolase activity"/>
    <property type="evidence" value="ECO:0007669"/>
    <property type="project" value="UniProtKB-KW"/>
</dbReference>
<dbReference type="Proteomes" id="UP001219518">
    <property type="component" value="Unassembled WGS sequence"/>
</dbReference>
<dbReference type="EMBL" id="JAHWGI010000546">
    <property type="protein sequence ID" value="KAK3916591.1"/>
    <property type="molecule type" value="Genomic_DNA"/>
</dbReference>
<comment type="cofactor">
    <cofactor evidence="1">
        <name>a divalent metal cation</name>
        <dbReference type="ChEBI" id="CHEBI:60240"/>
    </cofactor>
</comment>
<evidence type="ECO:0000259" key="8">
    <source>
        <dbReference type="Pfam" id="PF13359"/>
    </source>
</evidence>
<keyword evidence="5" id="KW-0479">Metal-binding</keyword>
<reference evidence="9" key="2">
    <citation type="journal article" date="2023" name="BMC Genomics">
        <title>Pest status, molecular evolution, and epigenetic factors derived from the genome assembly of Frankliniella fusca, a thysanopteran phytovirus vector.</title>
        <authorList>
            <person name="Catto M.A."/>
            <person name="Labadie P.E."/>
            <person name="Jacobson A.L."/>
            <person name="Kennedy G.G."/>
            <person name="Srinivasan R."/>
            <person name="Hunt B.G."/>
        </authorList>
    </citation>
    <scope>NUCLEOTIDE SEQUENCE</scope>
    <source>
        <strain evidence="9">PL_HMW_Pooled</strain>
    </source>
</reference>